<dbReference type="GO" id="GO:0071770">
    <property type="term" value="P:DIM/DIP cell wall layer assembly"/>
    <property type="evidence" value="ECO:0007669"/>
    <property type="project" value="TreeGrafter"/>
</dbReference>
<evidence type="ECO:0000256" key="2">
    <source>
        <dbReference type="ARBA" id="ARBA00022679"/>
    </source>
</evidence>
<dbReference type="Gene3D" id="3.40.50.150">
    <property type="entry name" value="Vaccinia Virus protein VP39"/>
    <property type="match status" value="1"/>
</dbReference>
<proteinExistence type="predicted"/>
<evidence type="ECO:0000256" key="3">
    <source>
        <dbReference type="SAM" id="Coils"/>
    </source>
</evidence>
<dbReference type="PANTHER" id="PTHR40048:SF1">
    <property type="entry name" value="RHAMNOSYL O-METHYLTRANSFERASE"/>
    <property type="match status" value="1"/>
</dbReference>
<dbReference type="RefSeq" id="WP_147377613.1">
    <property type="nucleotide sequence ID" value="NZ_QZWZ01000012.1"/>
</dbReference>
<evidence type="ECO:0000313" key="4">
    <source>
        <dbReference type="EMBL" id="RJT38457.1"/>
    </source>
</evidence>
<dbReference type="SUPFAM" id="SSF53335">
    <property type="entry name" value="S-adenosyl-L-methionine-dependent methyltransferases"/>
    <property type="match status" value="1"/>
</dbReference>
<keyword evidence="5" id="KW-1185">Reference proteome</keyword>
<protein>
    <submittedName>
        <fullName evidence="4">Class I SAM-dependent methyltransferase</fullName>
    </submittedName>
</protein>
<name>A0A3A5L0G1_9HYPH</name>
<dbReference type="PANTHER" id="PTHR40048">
    <property type="entry name" value="RHAMNOSYL O-METHYLTRANSFERASE"/>
    <property type="match status" value="1"/>
</dbReference>
<organism evidence="4 5">
    <name type="scientific">Mesorhizobium waimense</name>
    <dbReference type="NCBI Taxonomy" id="1300307"/>
    <lineage>
        <taxon>Bacteria</taxon>
        <taxon>Pseudomonadati</taxon>
        <taxon>Pseudomonadota</taxon>
        <taxon>Alphaproteobacteria</taxon>
        <taxon>Hyphomicrobiales</taxon>
        <taxon>Phyllobacteriaceae</taxon>
        <taxon>Mesorhizobium</taxon>
    </lineage>
</organism>
<dbReference type="GO" id="GO:0032259">
    <property type="term" value="P:methylation"/>
    <property type="evidence" value="ECO:0007669"/>
    <property type="project" value="UniProtKB-KW"/>
</dbReference>
<dbReference type="Proteomes" id="UP000272706">
    <property type="component" value="Unassembled WGS sequence"/>
</dbReference>
<dbReference type="InterPro" id="IPR029063">
    <property type="entry name" value="SAM-dependent_MTases_sf"/>
</dbReference>
<dbReference type="GO" id="GO:0008168">
    <property type="term" value="F:methyltransferase activity"/>
    <property type="evidence" value="ECO:0007669"/>
    <property type="project" value="UniProtKB-KW"/>
</dbReference>
<evidence type="ECO:0000256" key="1">
    <source>
        <dbReference type="ARBA" id="ARBA00022603"/>
    </source>
</evidence>
<dbReference type="GO" id="GO:0005886">
    <property type="term" value="C:plasma membrane"/>
    <property type="evidence" value="ECO:0007669"/>
    <property type="project" value="TreeGrafter"/>
</dbReference>
<reference evidence="4 5" key="1">
    <citation type="submission" date="2018-09" db="EMBL/GenBank/DDBJ databases">
        <title>Mesorhizobium carmichaelinearum sp. nov. isolated from Carmichaelinea spp. root nodules in New Zealand.</title>
        <authorList>
            <person name="De Meyer S.E."/>
        </authorList>
    </citation>
    <scope>NUCLEOTIDE SEQUENCE [LARGE SCALE GENOMIC DNA]</scope>
    <source>
        <strain evidence="4 5">ICMP19557</strain>
    </source>
</reference>
<accession>A0A3A5L0G1</accession>
<gene>
    <name evidence="4" type="ORF">D3227_16655</name>
</gene>
<keyword evidence="3" id="KW-0175">Coiled coil</keyword>
<dbReference type="AlphaFoldDB" id="A0A3A5L0G1"/>
<comment type="caution">
    <text evidence="4">The sequence shown here is derived from an EMBL/GenBank/DDBJ whole genome shotgun (WGS) entry which is preliminary data.</text>
</comment>
<sequence>MGATWVVVRKKVAKTSQRTIDCDFSERFSTAAIGDLNLMQRRSEPKAEKLDDIHPRSLEPITVQERYITPLFSLPRKLPATAWQGHIPFLFVLFKNLKPSSYVDLGVHYGASLIAAATAAQTYDLKTELWGVDTWQGDAHAGDYEGDQIYADLLAFVDGCFDGVHLLRSTFDQAREKFTERPVDMLHIDGLHTYEGVKHDYENWLPVMSDRGVILFHDTAGRDRGFGVWRLWEELKPRFPSLEFIHSHGLGVLFVGANSLTDPYLKKLVEDRSLFDAYRSTVTQVADLLSVRVAFQDSEFELRSNPSAGGDTRTQLAGVQEAVQRYKNQLMTVRRQHDRLTRRKSIKPLKYLKRLIGG</sequence>
<evidence type="ECO:0000313" key="5">
    <source>
        <dbReference type="Proteomes" id="UP000272706"/>
    </source>
</evidence>
<dbReference type="OrthoDB" id="9816424at2"/>
<keyword evidence="1 4" id="KW-0489">Methyltransferase</keyword>
<dbReference type="Pfam" id="PF13578">
    <property type="entry name" value="Methyltransf_24"/>
    <property type="match status" value="1"/>
</dbReference>
<feature type="coiled-coil region" evidence="3">
    <location>
        <begin position="316"/>
        <end position="343"/>
    </location>
</feature>
<dbReference type="EMBL" id="QZWZ01000012">
    <property type="protein sequence ID" value="RJT38457.1"/>
    <property type="molecule type" value="Genomic_DNA"/>
</dbReference>
<keyword evidence="2 4" id="KW-0808">Transferase</keyword>